<evidence type="ECO:0000256" key="1">
    <source>
        <dbReference type="SAM" id="SignalP"/>
    </source>
</evidence>
<dbReference type="OrthoDB" id="2276720at2759"/>
<sequence length="139" mass="15119">MKFSITLVITALFSAVSAAEVTMTDGQVRISSPISGGVYNQGKTLPFTYKTIVEPLNVALNMYLRGTDCNYPETILFANADVFLDSPNATPIHAGPKTYYEHSLNYIIPSSLPTGNYAVTYQNTNTGVNTTIPIYIQPS</sequence>
<comment type="caution">
    <text evidence="2">The sequence shown here is derived from an EMBL/GenBank/DDBJ whole genome shotgun (WGS) entry which is preliminary data.</text>
</comment>
<evidence type="ECO:0000313" key="2">
    <source>
        <dbReference type="EMBL" id="RCI05900.1"/>
    </source>
</evidence>
<protein>
    <submittedName>
        <fullName evidence="2">Uncharacterized protein</fullName>
    </submittedName>
</protein>
<accession>A0A367KUV0</accession>
<dbReference type="Proteomes" id="UP000253551">
    <property type="component" value="Unassembled WGS sequence"/>
</dbReference>
<keyword evidence="3" id="KW-1185">Reference proteome</keyword>
<reference evidence="2 3" key="1">
    <citation type="journal article" date="2018" name="G3 (Bethesda)">
        <title>Phylogenetic and Phylogenomic Definition of Rhizopus Species.</title>
        <authorList>
            <person name="Gryganskyi A.P."/>
            <person name="Golan J."/>
            <person name="Dolatabadi S."/>
            <person name="Mondo S."/>
            <person name="Robb S."/>
            <person name="Idnurm A."/>
            <person name="Muszewska A."/>
            <person name="Steczkiewicz K."/>
            <person name="Masonjones S."/>
            <person name="Liao H.L."/>
            <person name="Gajdeczka M.T."/>
            <person name="Anike F."/>
            <person name="Vuek A."/>
            <person name="Anishchenko I.M."/>
            <person name="Voigt K."/>
            <person name="de Hoog G.S."/>
            <person name="Smith M.E."/>
            <person name="Heitman J."/>
            <person name="Vilgalys R."/>
            <person name="Stajich J.E."/>
        </authorList>
    </citation>
    <scope>NUCLEOTIDE SEQUENCE [LARGE SCALE GENOMIC DNA]</scope>
    <source>
        <strain evidence="2 3">LSU 92-RS-03</strain>
    </source>
</reference>
<name>A0A367KUV0_RHIST</name>
<gene>
    <name evidence="2" type="ORF">CU098_012740</name>
</gene>
<feature type="chain" id="PRO_5016662139" evidence="1">
    <location>
        <begin position="19"/>
        <end position="139"/>
    </location>
</feature>
<dbReference type="EMBL" id="PJQM01000276">
    <property type="protein sequence ID" value="RCI05900.1"/>
    <property type="molecule type" value="Genomic_DNA"/>
</dbReference>
<keyword evidence="1" id="KW-0732">Signal</keyword>
<proteinExistence type="predicted"/>
<evidence type="ECO:0000313" key="3">
    <source>
        <dbReference type="Proteomes" id="UP000253551"/>
    </source>
</evidence>
<dbReference type="AlphaFoldDB" id="A0A367KUV0"/>
<feature type="signal peptide" evidence="1">
    <location>
        <begin position="1"/>
        <end position="18"/>
    </location>
</feature>
<organism evidence="2 3">
    <name type="scientific">Rhizopus stolonifer</name>
    <name type="common">Rhizopus nigricans</name>
    <dbReference type="NCBI Taxonomy" id="4846"/>
    <lineage>
        <taxon>Eukaryota</taxon>
        <taxon>Fungi</taxon>
        <taxon>Fungi incertae sedis</taxon>
        <taxon>Mucoromycota</taxon>
        <taxon>Mucoromycotina</taxon>
        <taxon>Mucoromycetes</taxon>
        <taxon>Mucorales</taxon>
        <taxon>Mucorineae</taxon>
        <taxon>Rhizopodaceae</taxon>
        <taxon>Rhizopus</taxon>
    </lineage>
</organism>